<keyword evidence="3" id="KW-1185">Reference proteome</keyword>
<name>A0ABQ6ERY0_9VIBR</name>
<evidence type="ECO:0008006" key="4">
    <source>
        <dbReference type="Google" id="ProtNLM"/>
    </source>
</evidence>
<evidence type="ECO:0000313" key="3">
    <source>
        <dbReference type="Proteomes" id="UP001157156"/>
    </source>
</evidence>
<dbReference type="Pfam" id="PF01527">
    <property type="entry name" value="HTH_Tnp_1"/>
    <property type="match status" value="1"/>
</dbReference>
<gene>
    <name evidence="2" type="ORF">GCM10007931_23020</name>
</gene>
<dbReference type="Proteomes" id="UP001157156">
    <property type="component" value="Unassembled WGS sequence"/>
</dbReference>
<organism evidence="2 3">
    <name type="scientific">Vibrio algivorus</name>
    <dbReference type="NCBI Taxonomy" id="1667024"/>
    <lineage>
        <taxon>Bacteria</taxon>
        <taxon>Pseudomonadati</taxon>
        <taxon>Pseudomonadota</taxon>
        <taxon>Gammaproteobacteria</taxon>
        <taxon>Vibrionales</taxon>
        <taxon>Vibrionaceae</taxon>
        <taxon>Vibrio</taxon>
    </lineage>
</organism>
<dbReference type="InterPro" id="IPR009057">
    <property type="entry name" value="Homeodomain-like_sf"/>
</dbReference>
<dbReference type="EMBL" id="BSPV01000008">
    <property type="protein sequence ID" value="GLT15327.1"/>
    <property type="molecule type" value="Genomic_DNA"/>
</dbReference>
<proteinExistence type="inferred from homology"/>
<accession>A0ABQ6ERY0</accession>
<dbReference type="InterPro" id="IPR002514">
    <property type="entry name" value="Transposase_8"/>
</dbReference>
<reference evidence="3" key="1">
    <citation type="journal article" date="2019" name="Int. J. Syst. Evol. Microbiol.">
        <title>The Global Catalogue of Microorganisms (GCM) 10K type strain sequencing project: providing services to taxonomists for standard genome sequencing and annotation.</title>
        <authorList>
            <consortium name="The Broad Institute Genomics Platform"/>
            <consortium name="The Broad Institute Genome Sequencing Center for Infectious Disease"/>
            <person name="Wu L."/>
            <person name="Ma J."/>
        </authorList>
    </citation>
    <scope>NUCLEOTIDE SEQUENCE [LARGE SCALE GENOMIC DNA]</scope>
    <source>
        <strain evidence="3">NBRC 111146</strain>
    </source>
</reference>
<dbReference type="SUPFAM" id="SSF46689">
    <property type="entry name" value="Homeodomain-like"/>
    <property type="match status" value="1"/>
</dbReference>
<evidence type="ECO:0000313" key="2">
    <source>
        <dbReference type="EMBL" id="GLT15327.1"/>
    </source>
</evidence>
<protein>
    <recommendedName>
        <fullName evidence="4">Transposase</fullName>
    </recommendedName>
</protein>
<comment type="caution">
    <text evidence="2">The sequence shown here is derived from an EMBL/GenBank/DDBJ whole genome shotgun (WGS) entry which is preliminary data.</text>
</comment>
<evidence type="ECO:0000256" key="1">
    <source>
        <dbReference type="ARBA" id="ARBA00009964"/>
    </source>
</evidence>
<comment type="similarity">
    <text evidence="1">Belongs to the transposase 8 family.</text>
</comment>
<sequence length="111" mass="12833">MIPPYRGTNMSSKQRVQITTQQKLEYAKVMVEDGYSSQQIQEINGAYSSAVVRWKRQCKEEMLSITPTNKTALTPEQQRIQDLEKQLARLSGLRIRSRDKRGGWVFIITLT</sequence>